<evidence type="ECO:0000259" key="10">
    <source>
        <dbReference type="Pfam" id="PF18317"/>
    </source>
</evidence>
<dbReference type="Pfam" id="PF03807">
    <property type="entry name" value="F420_oxidored"/>
    <property type="match status" value="1"/>
</dbReference>
<organism evidence="11 12">
    <name type="scientific">Selenomonas montiformis</name>
    <dbReference type="NCBI Taxonomy" id="2652285"/>
    <lineage>
        <taxon>Bacteria</taxon>
        <taxon>Bacillati</taxon>
        <taxon>Bacillota</taxon>
        <taxon>Negativicutes</taxon>
        <taxon>Selenomonadales</taxon>
        <taxon>Selenomonadaceae</taxon>
        <taxon>Selenomonas</taxon>
    </lineage>
</organism>
<dbReference type="NCBIfam" id="TIGR00507">
    <property type="entry name" value="aroE"/>
    <property type="match status" value="1"/>
</dbReference>
<feature type="binding site" evidence="7">
    <location>
        <position position="106"/>
    </location>
    <ligand>
        <name>shikimate</name>
        <dbReference type="ChEBI" id="CHEBI:36208"/>
    </ligand>
</feature>
<dbReference type="SUPFAM" id="SSF53223">
    <property type="entry name" value="Aminoacid dehydrogenase-like, N-terminal domain"/>
    <property type="match status" value="1"/>
</dbReference>
<dbReference type="GO" id="GO:0004764">
    <property type="term" value="F:shikimate 3-dehydrogenase (NADP+) activity"/>
    <property type="evidence" value="ECO:0007669"/>
    <property type="project" value="UniProtKB-UniRule"/>
</dbReference>
<evidence type="ECO:0000256" key="3">
    <source>
        <dbReference type="ARBA" id="ARBA00022605"/>
    </source>
</evidence>
<evidence type="ECO:0000259" key="8">
    <source>
        <dbReference type="Pfam" id="PF03807"/>
    </source>
</evidence>
<evidence type="ECO:0000313" key="12">
    <source>
        <dbReference type="Proteomes" id="UP000430222"/>
    </source>
</evidence>
<dbReference type="EMBL" id="VUNL01000010">
    <property type="protein sequence ID" value="MSV25404.1"/>
    <property type="molecule type" value="Genomic_DNA"/>
</dbReference>
<dbReference type="Gene3D" id="3.40.50.10860">
    <property type="entry name" value="Leucine Dehydrogenase, chain A, domain 1"/>
    <property type="match status" value="1"/>
</dbReference>
<dbReference type="Pfam" id="PF08501">
    <property type="entry name" value="Shikimate_dh_N"/>
    <property type="match status" value="1"/>
</dbReference>
<evidence type="ECO:0000256" key="5">
    <source>
        <dbReference type="ARBA" id="ARBA00023002"/>
    </source>
</evidence>
<gene>
    <name evidence="7" type="primary">aroE</name>
    <name evidence="11" type="ORF">FYJ78_09510</name>
</gene>
<keyword evidence="12" id="KW-1185">Reference proteome</keyword>
<comment type="subunit">
    <text evidence="7">Homodimer.</text>
</comment>
<keyword evidence="4 7" id="KW-0521">NADP</keyword>
<dbReference type="GO" id="GO:0009073">
    <property type="term" value="P:aromatic amino acid family biosynthetic process"/>
    <property type="evidence" value="ECO:0007669"/>
    <property type="project" value="UniProtKB-KW"/>
</dbReference>
<reference evidence="11 12" key="1">
    <citation type="submission" date="2019-08" db="EMBL/GenBank/DDBJ databases">
        <title>In-depth cultivation of the pig gut microbiome towards novel bacterial diversity and tailored functional studies.</title>
        <authorList>
            <person name="Wylensek D."/>
            <person name="Hitch T.C.A."/>
            <person name="Clavel T."/>
        </authorList>
    </citation>
    <scope>NUCLEOTIDE SEQUENCE [LARGE SCALE GENOMIC DNA]</scope>
    <source>
        <strain evidence="12">WCA-380-WT-3B3</strain>
    </source>
</reference>
<evidence type="ECO:0000256" key="1">
    <source>
        <dbReference type="ARBA" id="ARBA00004871"/>
    </source>
</evidence>
<dbReference type="GO" id="GO:0019632">
    <property type="term" value="P:shikimate metabolic process"/>
    <property type="evidence" value="ECO:0007669"/>
    <property type="project" value="InterPro"/>
</dbReference>
<comment type="caution">
    <text evidence="7">Lacks conserved residue(s) required for the propagation of feature annotation.</text>
</comment>
<proteinExistence type="inferred from homology"/>
<evidence type="ECO:0000256" key="7">
    <source>
        <dbReference type="HAMAP-Rule" id="MF_00222"/>
    </source>
</evidence>
<dbReference type="NCBIfam" id="NF001319">
    <property type="entry name" value="PRK00258.3-3"/>
    <property type="match status" value="1"/>
</dbReference>
<dbReference type="InterPro" id="IPR028939">
    <property type="entry name" value="P5C_Rdtase_cat_N"/>
</dbReference>
<feature type="binding site" evidence="7">
    <location>
        <position position="255"/>
    </location>
    <ligand>
        <name>shikimate</name>
        <dbReference type="ChEBI" id="CHEBI:36208"/>
    </ligand>
</feature>
<dbReference type="InterPro" id="IPR046346">
    <property type="entry name" value="Aminoacid_DH-like_N_sf"/>
</dbReference>
<keyword evidence="5 7" id="KW-0560">Oxidoreductase</keyword>
<feature type="domain" description="Pyrroline-5-carboxylate reductase catalytic N-terminal" evidence="8">
    <location>
        <begin position="127"/>
        <end position="203"/>
    </location>
</feature>
<accession>A0A6I2UZ96</accession>
<comment type="caution">
    <text evidence="11">The sequence shown here is derived from an EMBL/GenBank/DDBJ whole genome shotgun (WGS) entry which is preliminary data.</text>
</comment>
<dbReference type="PANTHER" id="PTHR21089:SF1">
    <property type="entry name" value="BIFUNCTIONAL 3-DEHYDROQUINATE DEHYDRATASE_SHIKIMATE DEHYDROGENASE, CHLOROPLASTIC"/>
    <property type="match status" value="1"/>
</dbReference>
<dbReference type="RefSeq" id="WP_154621163.1">
    <property type="nucleotide sequence ID" value="NZ_VUNL01000010.1"/>
</dbReference>
<evidence type="ECO:0000259" key="9">
    <source>
        <dbReference type="Pfam" id="PF08501"/>
    </source>
</evidence>
<dbReference type="SUPFAM" id="SSF51735">
    <property type="entry name" value="NAD(P)-binding Rossmann-fold domains"/>
    <property type="match status" value="1"/>
</dbReference>
<dbReference type="GO" id="GO:0009423">
    <property type="term" value="P:chorismate biosynthetic process"/>
    <property type="evidence" value="ECO:0007669"/>
    <property type="project" value="UniProtKB-UniRule"/>
</dbReference>
<comment type="catalytic activity">
    <reaction evidence="7">
        <text>shikimate + NADP(+) = 3-dehydroshikimate + NADPH + H(+)</text>
        <dbReference type="Rhea" id="RHEA:17737"/>
        <dbReference type="ChEBI" id="CHEBI:15378"/>
        <dbReference type="ChEBI" id="CHEBI:16630"/>
        <dbReference type="ChEBI" id="CHEBI:36208"/>
        <dbReference type="ChEBI" id="CHEBI:57783"/>
        <dbReference type="ChEBI" id="CHEBI:58349"/>
        <dbReference type="EC" id="1.1.1.25"/>
    </reaction>
</comment>
<dbReference type="InterPro" id="IPR022893">
    <property type="entry name" value="Shikimate_DH_fam"/>
</dbReference>
<dbReference type="Proteomes" id="UP000430222">
    <property type="component" value="Unassembled WGS sequence"/>
</dbReference>
<evidence type="ECO:0000256" key="4">
    <source>
        <dbReference type="ARBA" id="ARBA00022857"/>
    </source>
</evidence>
<feature type="binding site" evidence="7">
    <location>
        <position position="66"/>
    </location>
    <ligand>
        <name>shikimate</name>
        <dbReference type="ChEBI" id="CHEBI:36208"/>
    </ligand>
</feature>
<evidence type="ECO:0000256" key="2">
    <source>
        <dbReference type="ARBA" id="ARBA00012962"/>
    </source>
</evidence>
<protein>
    <recommendedName>
        <fullName evidence="2 7">Shikimate dehydrogenase (NADP(+))</fullName>
        <shortName evidence="7">SDH</shortName>
        <ecNumber evidence="2 7">1.1.1.25</ecNumber>
    </recommendedName>
</protein>
<dbReference type="AlphaFoldDB" id="A0A6I2UZ96"/>
<keyword evidence="6 7" id="KW-0057">Aromatic amino acid biosynthesis</keyword>
<feature type="domain" description="Shikimate dehydrogenase substrate binding N-terminal" evidence="9">
    <location>
        <begin position="11"/>
        <end position="93"/>
    </location>
</feature>
<dbReference type="Gene3D" id="3.40.50.720">
    <property type="entry name" value="NAD(P)-binding Rossmann-like Domain"/>
    <property type="match status" value="1"/>
</dbReference>
<feature type="binding site" evidence="7">
    <location>
        <position position="225"/>
    </location>
    <ligand>
        <name>NADP(+)</name>
        <dbReference type="ChEBI" id="CHEBI:58349"/>
    </ligand>
</feature>
<evidence type="ECO:0000313" key="11">
    <source>
        <dbReference type="EMBL" id="MSV25404.1"/>
    </source>
</evidence>
<comment type="function">
    <text evidence="7">Involved in the biosynthesis of the chorismate, which leads to the biosynthesis of aromatic amino acids. Catalyzes the reversible NADPH linked reduction of 3-dehydroshikimate (DHSA) to yield shikimate (SA).</text>
</comment>
<evidence type="ECO:0000256" key="6">
    <source>
        <dbReference type="ARBA" id="ARBA00023141"/>
    </source>
</evidence>
<dbReference type="InterPro" id="IPR013708">
    <property type="entry name" value="Shikimate_DH-bd_N"/>
</dbReference>
<feature type="domain" description="SDH C-terminal" evidence="10">
    <location>
        <begin position="248"/>
        <end position="278"/>
    </location>
</feature>
<sequence length="285" mass="30928">MITGTTKNLGVMGWPIVHSLSPVLQNAALAQAGLDYVYLSLPVRPDHLSTAVAGLKALQFRGWNVTIPHKTTIMSLLDDVDEDARIIGAVNTVVNDSGRLSGYNTDVTGFVQALQHRSFLLDGCRAVLFGAGGAARAVIWGLLKSGAASVCIGVRNPDKASALETVFRPYGSIEILHWETESFQSALREADLLVNTTPLGMTPHTEAMPPVNWEQVPAHALIYDIIYTPAETRFLREARLRGHVTINGEEMLAGQGAAAFEKWTGVCPDTALMRRKLREALSQQD</sequence>
<dbReference type="GO" id="GO:0050661">
    <property type="term" value="F:NADP binding"/>
    <property type="evidence" value="ECO:0007669"/>
    <property type="project" value="InterPro"/>
</dbReference>
<feature type="binding site" evidence="7">
    <location>
        <position position="248"/>
    </location>
    <ligand>
        <name>NADP(+)</name>
        <dbReference type="ChEBI" id="CHEBI:58349"/>
    </ligand>
</feature>
<comment type="pathway">
    <text evidence="1 7">Metabolic intermediate biosynthesis; chorismate biosynthesis; chorismate from D-erythrose 4-phosphate and phosphoenolpyruvate: step 4/7.</text>
</comment>
<dbReference type="InterPro" id="IPR041121">
    <property type="entry name" value="SDH_C"/>
</dbReference>
<feature type="binding site" evidence="7">
    <location>
        <begin position="130"/>
        <end position="134"/>
    </location>
    <ligand>
        <name>NADP(+)</name>
        <dbReference type="ChEBI" id="CHEBI:58349"/>
    </ligand>
</feature>
<dbReference type="UniPathway" id="UPA00053">
    <property type="reaction ID" value="UER00087"/>
</dbReference>
<feature type="binding site" evidence="7">
    <location>
        <position position="227"/>
    </location>
    <ligand>
        <name>shikimate</name>
        <dbReference type="ChEBI" id="CHEBI:36208"/>
    </ligand>
</feature>
<dbReference type="GO" id="GO:0005829">
    <property type="term" value="C:cytosol"/>
    <property type="evidence" value="ECO:0007669"/>
    <property type="project" value="TreeGrafter"/>
</dbReference>
<dbReference type="PANTHER" id="PTHR21089">
    <property type="entry name" value="SHIKIMATE DEHYDROGENASE"/>
    <property type="match status" value="1"/>
</dbReference>
<comment type="similarity">
    <text evidence="7">Belongs to the shikimate dehydrogenase family.</text>
</comment>
<keyword evidence="3 7" id="KW-0028">Amino-acid biosynthesis</keyword>
<dbReference type="EC" id="1.1.1.25" evidence="2 7"/>
<name>A0A6I2UZ96_9FIRM</name>
<feature type="active site" description="Proton acceptor" evidence="7">
    <location>
        <position position="70"/>
    </location>
</feature>
<dbReference type="HAMAP" id="MF_00222">
    <property type="entry name" value="Shikimate_DH_AroE"/>
    <property type="match status" value="1"/>
</dbReference>
<dbReference type="GO" id="GO:0008652">
    <property type="term" value="P:amino acid biosynthetic process"/>
    <property type="evidence" value="ECO:0007669"/>
    <property type="project" value="UniProtKB-KW"/>
</dbReference>
<dbReference type="InterPro" id="IPR011342">
    <property type="entry name" value="Shikimate_DH"/>
</dbReference>
<dbReference type="CDD" id="cd01065">
    <property type="entry name" value="NAD_bind_Shikimate_DH"/>
    <property type="match status" value="1"/>
</dbReference>
<dbReference type="InterPro" id="IPR036291">
    <property type="entry name" value="NAD(P)-bd_dom_sf"/>
</dbReference>
<dbReference type="NCBIfam" id="NF001314">
    <property type="entry name" value="PRK00258.2-2"/>
    <property type="match status" value="1"/>
</dbReference>
<dbReference type="FunFam" id="3.40.50.10860:FF:000004">
    <property type="entry name" value="Quinate/shikimate dehydrogenase"/>
    <property type="match status" value="1"/>
</dbReference>
<feature type="binding site" evidence="7">
    <location>
        <position position="91"/>
    </location>
    <ligand>
        <name>shikimate</name>
        <dbReference type="ChEBI" id="CHEBI:36208"/>
    </ligand>
</feature>
<feature type="binding site" evidence="7">
    <location>
        <begin position="19"/>
        <end position="21"/>
    </location>
    <ligand>
        <name>shikimate</name>
        <dbReference type="ChEBI" id="CHEBI:36208"/>
    </ligand>
</feature>
<dbReference type="Pfam" id="PF18317">
    <property type="entry name" value="SDH_C"/>
    <property type="match status" value="1"/>
</dbReference>
<feature type="binding site" evidence="7">
    <location>
        <position position="82"/>
    </location>
    <ligand>
        <name>NADP(+)</name>
        <dbReference type="ChEBI" id="CHEBI:58349"/>
    </ligand>
</feature>